<reference evidence="2 3" key="1">
    <citation type="submission" date="2017-11" db="EMBL/GenBank/DDBJ databases">
        <title>Genome sequence of Entomoplasma melaleucae M1 (ATCC 49191).</title>
        <authorList>
            <person name="Lo W.-S."/>
            <person name="Gasparich G.E."/>
            <person name="Kuo C.-H."/>
        </authorList>
    </citation>
    <scope>NUCLEOTIDE SEQUENCE [LARGE SCALE GENOMIC DNA]</scope>
    <source>
        <strain evidence="2 3">M1</strain>
    </source>
</reference>
<dbReference type="PROSITE" id="PS51257">
    <property type="entry name" value="PROKAR_LIPOPROTEIN"/>
    <property type="match status" value="1"/>
</dbReference>
<dbReference type="InterPro" id="IPR054816">
    <property type="entry name" value="Lipoprotein_mollicutes-type_CS"/>
</dbReference>
<evidence type="ECO:0000256" key="1">
    <source>
        <dbReference type="SAM" id="SignalP"/>
    </source>
</evidence>
<feature type="chain" id="PRO_5014875139" evidence="1">
    <location>
        <begin position="24"/>
        <end position="50"/>
    </location>
</feature>
<evidence type="ECO:0000313" key="2">
    <source>
        <dbReference type="EMBL" id="ATZ18152.1"/>
    </source>
</evidence>
<gene>
    <name evidence="2" type="ORF">EMELA_v1c06450</name>
</gene>
<dbReference type="NCBIfam" id="NF038029">
    <property type="entry name" value="LP_plasma"/>
    <property type="match status" value="1"/>
</dbReference>
<dbReference type="KEGG" id="eml:EMELA_v1c06450"/>
<keyword evidence="1" id="KW-0732">Signal</keyword>
<organism evidence="2 3">
    <name type="scientific">Mesoplasma melaleucae</name>
    <dbReference type="NCBI Taxonomy" id="81459"/>
    <lineage>
        <taxon>Bacteria</taxon>
        <taxon>Bacillati</taxon>
        <taxon>Mycoplasmatota</taxon>
        <taxon>Mollicutes</taxon>
        <taxon>Entomoplasmatales</taxon>
        <taxon>Entomoplasmataceae</taxon>
        <taxon>Mesoplasma</taxon>
    </lineage>
</organism>
<feature type="signal peptide" evidence="1">
    <location>
        <begin position="1"/>
        <end position="23"/>
    </location>
</feature>
<dbReference type="AlphaFoldDB" id="A0A2K8NWD5"/>
<dbReference type="EMBL" id="CP024964">
    <property type="protein sequence ID" value="ATZ18152.1"/>
    <property type="molecule type" value="Genomic_DNA"/>
</dbReference>
<dbReference type="Proteomes" id="UP000231896">
    <property type="component" value="Chromosome"/>
</dbReference>
<evidence type="ECO:0000313" key="3">
    <source>
        <dbReference type="Proteomes" id="UP000231896"/>
    </source>
</evidence>
<keyword evidence="3" id="KW-1185">Reference proteome</keyword>
<name>A0A2K8NWD5_9MOLU</name>
<protein>
    <submittedName>
        <fullName evidence="2">Uncharacterized protein</fullName>
    </submittedName>
</protein>
<proteinExistence type="predicted"/>
<sequence>MKKLLGILAATGIAASSASLVVACGPKDETGAAVDLSKALNGYTATNDTD</sequence>
<accession>A0A2K8NWD5</accession>
<dbReference type="RefSeq" id="WP_156932114.1">
    <property type="nucleotide sequence ID" value="NZ_CP024964.1"/>
</dbReference>
<dbReference type="NCBIfam" id="NF045726">
    <property type="entry name" value="XXplasma_LP"/>
    <property type="match status" value="1"/>
</dbReference>